<keyword evidence="3" id="KW-1185">Reference proteome</keyword>
<protein>
    <submittedName>
        <fullName evidence="2">ATPase family</fullName>
    </submittedName>
</protein>
<dbReference type="Proteomes" id="UP000297714">
    <property type="component" value="Unassembled WGS sequence"/>
</dbReference>
<evidence type="ECO:0000313" key="2">
    <source>
        <dbReference type="EMBL" id="TGJ77433.1"/>
    </source>
</evidence>
<comment type="caution">
    <text evidence="2">The sequence shown here is derived from an EMBL/GenBank/DDBJ whole genome shotgun (WGS) entry which is preliminary data.</text>
</comment>
<dbReference type="GO" id="GO:0005524">
    <property type="term" value="F:ATP binding"/>
    <property type="evidence" value="ECO:0007669"/>
    <property type="project" value="InterPro"/>
</dbReference>
<dbReference type="Gene3D" id="3.40.50.300">
    <property type="entry name" value="P-loop containing nucleotide triphosphate hydrolases"/>
    <property type="match status" value="1"/>
</dbReference>
<evidence type="ECO:0000313" key="3">
    <source>
        <dbReference type="Proteomes" id="UP000297714"/>
    </source>
</evidence>
<dbReference type="InterPro" id="IPR003593">
    <property type="entry name" value="AAA+_ATPase"/>
</dbReference>
<dbReference type="SUPFAM" id="SSF52540">
    <property type="entry name" value="P-loop containing nucleoside triphosphate hydrolases"/>
    <property type="match status" value="1"/>
</dbReference>
<sequence>MNIKYAKEEIKNTVRAYLQRDENGNYRIPPIRQRPLLLMGPPGVGKTQIIEQVARECGVALVAYTITHHTRQSAVGLPFIVQKTYGAQERSVTEYTMSEIIASVYDKMESTGLKEGILFIDEINCVSETLAPTMLQFLQGKTFGNQKVPEGWVIVAAGNPPEYNRSVREFDIVTLDRVRKIEIEPDFAVWKEYAYRQSIHGAILTYLEIRKENFYRMETTPDGILFATARGWEDLSEIIGVYETLSLPIGQELVLQYIQNPTIAKDFANYYELYNKYRDDYRVAEILNGHFSDEAVTKLRLAPFDEKLSVIGLLLSKLNEFCRQAYLTDRYTEDLFAQLKEWKALLAGGTPDASLRQLAQGAEDALARRKENGQAGGEEETVTRRCVRTLEGYAEALKMAGLRDADAAFAFVKERFGEEIAKRKEEIASVSDALEHAFRFMEAAFGESQEIVIFVTELTVNFYSSRFILENGCDSYYVYNKGLLFSERQQGILKEIDNLRAAQNSDEL</sequence>
<feature type="domain" description="AAA+ ATPase" evidence="1">
    <location>
        <begin position="32"/>
        <end position="188"/>
    </location>
</feature>
<dbReference type="Pfam" id="PF00004">
    <property type="entry name" value="AAA"/>
    <property type="match status" value="1"/>
</dbReference>
<dbReference type="OrthoDB" id="9808317at2"/>
<proteinExistence type="predicted"/>
<dbReference type="InterPro" id="IPR027417">
    <property type="entry name" value="P-loop_NTPase"/>
</dbReference>
<dbReference type="EMBL" id="SRMQ01000002">
    <property type="protein sequence ID" value="TGJ77433.1"/>
    <property type="molecule type" value="Genomic_DNA"/>
</dbReference>
<dbReference type="InterPro" id="IPR003959">
    <property type="entry name" value="ATPase_AAA_core"/>
</dbReference>
<reference evidence="2 3" key="1">
    <citation type="submission" date="2019-04" db="EMBL/GenBank/DDBJ databases">
        <authorList>
            <person name="Poehlein A."/>
            <person name="Bengelsdorf F.R."/>
            <person name="Duerre P."/>
            <person name="Daniel R."/>
        </authorList>
    </citation>
    <scope>NUCLEOTIDE SEQUENCE [LARGE SCALE GENOMIC DNA]</scope>
    <source>
        <strain evidence="2 3">BS-1</strain>
    </source>
</reference>
<dbReference type="GO" id="GO:0016887">
    <property type="term" value="F:ATP hydrolysis activity"/>
    <property type="evidence" value="ECO:0007669"/>
    <property type="project" value="InterPro"/>
</dbReference>
<gene>
    <name evidence="2" type="ORF">CAGA_08030</name>
</gene>
<evidence type="ECO:0000259" key="1">
    <source>
        <dbReference type="SMART" id="SM00382"/>
    </source>
</evidence>
<dbReference type="SMART" id="SM00382">
    <property type="entry name" value="AAA"/>
    <property type="match status" value="1"/>
</dbReference>
<organism evidence="2 3">
    <name type="scientific">Caproiciproducens galactitolivorans</name>
    <dbReference type="NCBI Taxonomy" id="642589"/>
    <lineage>
        <taxon>Bacteria</taxon>
        <taxon>Bacillati</taxon>
        <taxon>Bacillota</taxon>
        <taxon>Clostridia</taxon>
        <taxon>Eubacteriales</taxon>
        <taxon>Acutalibacteraceae</taxon>
        <taxon>Caproiciproducens</taxon>
    </lineage>
</organism>
<dbReference type="AlphaFoldDB" id="A0A4Z0YF83"/>
<accession>A0A4Z0YF83</accession>
<dbReference type="RefSeq" id="WP_135657966.1">
    <property type="nucleotide sequence ID" value="NZ_JAJUFJ010000002.1"/>
</dbReference>
<name>A0A4Z0YF83_9FIRM</name>